<evidence type="ECO:0000313" key="1">
    <source>
        <dbReference type="EMBL" id="EEN54286.1"/>
    </source>
</evidence>
<gene>
    <name evidence="1" type="ORF">BRAFLDRAFT_119158</name>
</gene>
<proteinExistence type="predicted"/>
<dbReference type="InParanoid" id="C3YZL5"/>
<protein>
    <submittedName>
        <fullName evidence="1">Uncharacterized protein</fullName>
    </submittedName>
</protein>
<reference evidence="1" key="1">
    <citation type="journal article" date="2008" name="Nature">
        <title>The amphioxus genome and the evolution of the chordate karyotype.</title>
        <authorList>
            <consortium name="US DOE Joint Genome Institute (JGI-PGF)"/>
            <person name="Putnam N.H."/>
            <person name="Butts T."/>
            <person name="Ferrier D.E.K."/>
            <person name="Furlong R.F."/>
            <person name="Hellsten U."/>
            <person name="Kawashima T."/>
            <person name="Robinson-Rechavi M."/>
            <person name="Shoguchi E."/>
            <person name="Terry A."/>
            <person name="Yu J.-K."/>
            <person name="Benito-Gutierrez E.L."/>
            <person name="Dubchak I."/>
            <person name="Garcia-Fernandez J."/>
            <person name="Gibson-Brown J.J."/>
            <person name="Grigoriev I.V."/>
            <person name="Horton A.C."/>
            <person name="de Jong P.J."/>
            <person name="Jurka J."/>
            <person name="Kapitonov V.V."/>
            <person name="Kohara Y."/>
            <person name="Kuroki Y."/>
            <person name="Lindquist E."/>
            <person name="Lucas S."/>
            <person name="Osoegawa K."/>
            <person name="Pennacchio L.A."/>
            <person name="Salamov A.A."/>
            <person name="Satou Y."/>
            <person name="Sauka-Spengler T."/>
            <person name="Schmutz J."/>
            <person name="Shin-I T."/>
            <person name="Toyoda A."/>
            <person name="Bronner-Fraser M."/>
            <person name="Fujiyama A."/>
            <person name="Holland L.Z."/>
            <person name="Holland P.W.H."/>
            <person name="Satoh N."/>
            <person name="Rokhsar D.S."/>
        </authorList>
    </citation>
    <scope>NUCLEOTIDE SEQUENCE [LARGE SCALE GENOMIC DNA]</scope>
    <source>
        <strain evidence="1">S238N-H82</strain>
        <tissue evidence="1">Testes</tissue>
    </source>
</reference>
<accession>C3YZL5</accession>
<feature type="non-terminal residue" evidence="1">
    <location>
        <position position="131"/>
    </location>
</feature>
<dbReference type="AlphaFoldDB" id="C3YZL5"/>
<dbReference type="EMBL" id="GG666566">
    <property type="protein sequence ID" value="EEN54286.1"/>
    <property type="molecule type" value="Genomic_DNA"/>
</dbReference>
<name>C3YZL5_BRAFL</name>
<sequence length="131" mass="13946">MAAKIVHMLPIVKKQVKQHVKVDDPGPLGFLLGISSTKTGVTTVVGLGALVGSDGTALQQEAEDTLLHLPAGIRLSGVAYTSEKPPTPDYVSSQCLRFVQAGLKDVFVTNEWIVQHIQVDPTTESEGDAQL</sequence>
<organism>
    <name type="scientific">Branchiostoma floridae</name>
    <name type="common">Florida lancelet</name>
    <name type="synonym">Amphioxus</name>
    <dbReference type="NCBI Taxonomy" id="7739"/>
    <lineage>
        <taxon>Eukaryota</taxon>
        <taxon>Metazoa</taxon>
        <taxon>Chordata</taxon>
        <taxon>Cephalochordata</taxon>
        <taxon>Leptocardii</taxon>
        <taxon>Amphioxiformes</taxon>
        <taxon>Branchiostomatidae</taxon>
        <taxon>Branchiostoma</taxon>
    </lineage>
</organism>